<evidence type="ECO:0000313" key="2">
    <source>
        <dbReference type="Proteomes" id="UP000050525"/>
    </source>
</evidence>
<accession>A0A151M7R6</accession>
<evidence type="ECO:0000313" key="1">
    <source>
        <dbReference type="EMBL" id="KYO20563.1"/>
    </source>
</evidence>
<dbReference type="AlphaFoldDB" id="A0A151M7R6"/>
<dbReference type="EMBL" id="AKHW03006358">
    <property type="protein sequence ID" value="KYO20563.1"/>
    <property type="molecule type" value="Genomic_DNA"/>
</dbReference>
<comment type="caution">
    <text evidence="1">The sequence shown here is derived from an EMBL/GenBank/DDBJ whole genome shotgun (WGS) entry which is preliminary data.</text>
</comment>
<name>A0A151M7R6_ALLMI</name>
<reference evidence="1 2" key="1">
    <citation type="journal article" date="2012" name="Genome Biol.">
        <title>Sequencing three crocodilian genomes to illuminate the evolution of archosaurs and amniotes.</title>
        <authorList>
            <person name="St John J.A."/>
            <person name="Braun E.L."/>
            <person name="Isberg S.R."/>
            <person name="Miles L.G."/>
            <person name="Chong A.Y."/>
            <person name="Gongora J."/>
            <person name="Dalzell P."/>
            <person name="Moran C."/>
            <person name="Bed'hom B."/>
            <person name="Abzhanov A."/>
            <person name="Burgess S.C."/>
            <person name="Cooksey A.M."/>
            <person name="Castoe T.A."/>
            <person name="Crawford N.G."/>
            <person name="Densmore L.D."/>
            <person name="Drew J.C."/>
            <person name="Edwards S.V."/>
            <person name="Faircloth B.C."/>
            <person name="Fujita M.K."/>
            <person name="Greenwold M.J."/>
            <person name="Hoffmann F.G."/>
            <person name="Howard J.M."/>
            <person name="Iguchi T."/>
            <person name="Janes D.E."/>
            <person name="Khan S.Y."/>
            <person name="Kohno S."/>
            <person name="de Koning A.J."/>
            <person name="Lance S.L."/>
            <person name="McCarthy F.M."/>
            <person name="McCormack J.E."/>
            <person name="Merchant M.E."/>
            <person name="Peterson D.G."/>
            <person name="Pollock D.D."/>
            <person name="Pourmand N."/>
            <person name="Raney B.J."/>
            <person name="Roessler K.A."/>
            <person name="Sanford J.R."/>
            <person name="Sawyer R.H."/>
            <person name="Schmidt C.J."/>
            <person name="Triplett E.W."/>
            <person name="Tuberville T.D."/>
            <person name="Venegas-Anaya M."/>
            <person name="Howard J.T."/>
            <person name="Jarvis E.D."/>
            <person name="Guillette L.J.Jr."/>
            <person name="Glenn T.C."/>
            <person name="Green R.E."/>
            <person name="Ray D.A."/>
        </authorList>
    </citation>
    <scope>NUCLEOTIDE SEQUENCE [LARGE SCALE GENOMIC DNA]</scope>
    <source>
        <strain evidence="1">KSC_2009_1</strain>
    </source>
</reference>
<sequence>MVLLKCSNLIALKYAYRIPRGRKLYNRCREFRCIHSAWKRAMTVLIHKKGDPADPGNWRPIALCSTIAKLYTICLAAHIAD</sequence>
<protein>
    <submittedName>
        <fullName evidence="1">Uncharacterized protein</fullName>
    </submittedName>
</protein>
<proteinExistence type="predicted"/>
<keyword evidence="2" id="KW-1185">Reference proteome</keyword>
<organism evidence="1 2">
    <name type="scientific">Alligator mississippiensis</name>
    <name type="common">American alligator</name>
    <dbReference type="NCBI Taxonomy" id="8496"/>
    <lineage>
        <taxon>Eukaryota</taxon>
        <taxon>Metazoa</taxon>
        <taxon>Chordata</taxon>
        <taxon>Craniata</taxon>
        <taxon>Vertebrata</taxon>
        <taxon>Euteleostomi</taxon>
        <taxon>Archelosauria</taxon>
        <taxon>Archosauria</taxon>
        <taxon>Crocodylia</taxon>
        <taxon>Alligatoridae</taxon>
        <taxon>Alligatorinae</taxon>
        <taxon>Alligator</taxon>
    </lineage>
</organism>
<gene>
    <name evidence="1" type="ORF">Y1Q_0012473</name>
</gene>
<dbReference type="Proteomes" id="UP000050525">
    <property type="component" value="Unassembled WGS sequence"/>
</dbReference>